<gene>
    <name evidence="1" type="ORF">J40TS1_17150</name>
</gene>
<evidence type="ECO:0000313" key="2">
    <source>
        <dbReference type="Proteomes" id="UP000683139"/>
    </source>
</evidence>
<proteinExistence type="predicted"/>
<reference evidence="1" key="1">
    <citation type="submission" date="2021-03" db="EMBL/GenBank/DDBJ databases">
        <title>Antimicrobial resistance genes in bacteria isolated from Japanese honey, and their potential for conferring macrolide and lincosamide resistance in the American foulbrood pathogen Paenibacillus larvae.</title>
        <authorList>
            <person name="Okamoto M."/>
            <person name="Kumagai M."/>
            <person name="Kanamori H."/>
            <person name="Takamatsu D."/>
        </authorList>
    </citation>
    <scope>NUCLEOTIDE SEQUENCE</scope>
    <source>
        <strain evidence="1">J40TS1</strain>
    </source>
</reference>
<protein>
    <submittedName>
        <fullName evidence="1">Uncharacterized protein</fullName>
    </submittedName>
</protein>
<dbReference type="AlphaFoldDB" id="A0A920CY77"/>
<dbReference type="Proteomes" id="UP000683139">
    <property type="component" value="Unassembled WGS sequence"/>
</dbReference>
<comment type="caution">
    <text evidence="1">The sequence shown here is derived from an EMBL/GenBank/DDBJ whole genome shotgun (WGS) entry which is preliminary data.</text>
</comment>
<sequence length="43" mass="4657">MSGLIMNGLIVNGLVVNGLVKKREVLIEPCNTLILSAWSAMEE</sequence>
<keyword evidence="2" id="KW-1185">Reference proteome</keyword>
<accession>A0A920CY77</accession>
<dbReference type="EMBL" id="BOSE01000002">
    <property type="protein sequence ID" value="GIP16073.1"/>
    <property type="molecule type" value="Genomic_DNA"/>
</dbReference>
<evidence type="ECO:0000313" key="1">
    <source>
        <dbReference type="EMBL" id="GIP16073.1"/>
    </source>
</evidence>
<name>A0A920CY77_9BACL</name>
<organism evidence="1 2">
    <name type="scientific">Paenibacillus montaniterrae</name>
    <dbReference type="NCBI Taxonomy" id="429341"/>
    <lineage>
        <taxon>Bacteria</taxon>
        <taxon>Bacillati</taxon>
        <taxon>Bacillota</taxon>
        <taxon>Bacilli</taxon>
        <taxon>Bacillales</taxon>
        <taxon>Paenibacillaceae</taxon>
        <taxon>Paenibacillus</taxon>
    </lineage>
</organism>